<dbReference type="InterPro" id="IPR002139">
    <property type="entry name" value="Ribo/fructo_kinase"/>
</dbReference>
<feature type="binding site" evidence="12">
    <location>
        <position position="239"/>
    </location>
    <ligand>
        <name>substrate</name>
    </ligand>
</feature>
<feature type="domain" description="Carbohydrate kinase PfkB" evidence="13">
    <location>
        <begin position="4"/>
        <end position="281"/>
    </location>
</feature>
<evidence type="ECO:0000256" key="11">
    <source>
        <dbReference type="ARBA" id="ARBA00023277"/>
    </source>
</evidence>
<dbReference type="Proteomes" id="UP001179280">
    <property type="component" value="Unassembled WGS sequence"/>
</dbReference>
<evidence type="ECO:0000256" key="12">
    <source>
        <dbReference type="HAMAP-Rule" id="MF_01987"/>
    </source>
</evidence>
<dbReference type="PRINTS" id="PR00990">
    <property type="entry name" value="RIBOKINASE"/>
</dbReference>
<feature type="binding site" evidence="12">
    <location>
        <begin position="41"/>
        <end position="45"/>
    </location>
    <ligand>
        <name>substrate</name>
    </ligand>
</feature>
<dbReference type="PANTHER" id="PTHR10584:SF166">
    <property type="entry name" value="RIBOKINASE"/>
    <property type="match status" value="1"/>
</dbReference>
<evidence type="ECO:0000259" key="13">
    <source>
        <dbReference type="Pfam" id="PF00294"/>
    </source>
</evidence>
<feature type="binding site" evidence="12">
    <location>
        <position position="235"/>
    </location>
    <ligand>
        <name>K(+)</name>
        <dbReference type="ChEBI" id="CHEBI:29103"/>
    </ligand>
</feature>
<dbReference type="PANTHER" id="PTHR10584">
    <property type="entry name" value="SUGAR KINASE"/>
    <property type="match status" value="1"/>
</dbReference>
<comment type="function">
    <text evidence="12">Catalyzes the phosphorylation of ribose at O-5 in a reaction requiring ATP and magnesium. The resulting D-ribose-5-phosphate can then be used either for sythesis of nucleotides, histidine, and tryptophan, or as a component of the pentose phosphate pathway.</text>
</comment>
<evidence type="ECO:0000256" key="8">
    <source>
        <dbReference type="ARBA" id="ARBA00022840"/>
    </source>
</evidence>
<evidence type="ECO:0000256" key="7">
    <source>
        <dbReference type="ARBA" id="ARBA00022777"/>
    </source>
</evidence>
<keyword evidence="15" id="KW-1185">Reference proteome</keyword>
<accession>A0ABS2SWL7</accession>
<dbReference type="HAMAP" id="MF_01987">
    <property type="entry name" value="Ribokinase"/>
    <property type="match status" value="1"/>
</dbReference>
<feature type="binding site" evidence="12">
    <location>
        <position position="141"/>
    </location>
    <ligand>
        <name>substrate</name>
    </ligand>
</feature>
<evidence type="ECO:0000256" key="4">
    <source>
        <dbReference type="ARBA" id="ARBA00022679"/>
    </source>
</evidence>
<feature type="binding site" evidence="12">
    <location>
        <begin position="13"/>
        <end position="15"/>
    </location>
    <ligand>
        <name>substrate</name>
    </ligand>
</feature>
<comment type="similarity">
    <text evidence="12">Belongs to the carbohydrate kinase PfkB family. Ribokinase subfamily.</text>
</comment>
<comment type="subcellular location">
    <subcellularLocation>
        <location evidence="12">Cytoplasm</location>
    </subcellularLocation>
</comment>
<keyword evidence="6 12" id="KW-0547">Nucleotide-binding</keyword>
<sequence length="292" mass="30660">MTKPKVTVIGSINMDMVTQTDTVPEQGETVMGTGFQTAFGGKGANQAVASARLGADVTMIGRVGDDAFGTLLKDGLRAEGISVDSVEPVTHSSSGVATILLSEQDNRIIVTPGANHHVTEAYVSNYEAEIAASDIVLVQLEVPLATVEYTIDLCAKHQVPVILNPAPAQELSQEAYEKSTFITPNESEHEQLFSSKDEALTEKLIVTQGKNGVRWFENGKIEQVAGHTLVPVDTTGAGDTFNGALAVALGKKQSLREAVTFANAAAALSVQSFGAQGGMPTAEDIEAFLANS</sequence>
<comment type="pathway">
    <text evidence="12">Carbohydrate metabolism; D-ribose degradation; D-ribose 5-phosphate from beta-D-ribopyranose: step 2/2.</text>
</comment>
<dbReference type="RefSeq" id="WP_204467195.1">
    <property type="nucleotide sequence ID" value="NZ_JAFBCV010000010.1"/>
</dbReference>
<evidence type="ECO:0000256" key="1">
    <source>
        <dbReference type="ARBA" id="ARBA00005380"/>
    </source>
</evidence>
<dbReference type="InterPro" id="IPR011877">
    <property type="entry name" value="Ribokinase"/>
</dbReference>
<organism evidence="14 15">
    <name type="scientific">Shouchella xiaoxiensis</name>
    <dbReference type="NCBI Taxonomy" id="766895"/>
    <lineage>
        <taxon>Bacteria</taxon>
        <taxon>Bacillati</taxon>
        <taxon>Bacillota</taxon>
        <taxon>Bacilli</taxon>
        <taxon>Bacillales</taxon>
        <taxon>Bacillaceae</taxon>
        <taxon>Shouchella</taxon>
    </lineage>
</organism>
<dbReference type="GO" id="GO:0004747">
    <property type="term" value="F:ribokinase activity"/>
    <property type="evidence" value="ECO:0007669"/>
    <property type="project" value="UniProtKB-EC"/>
</dbReference>
<dbReference type="EC" id="2.7.1.15" evidence="2 12"/>
<dbReference type="CDD" id="cd01174">
    <property type="entry name" value="ribokinase"/>
    <property type="match status" value="1"/>
</dbReference>
<dbReference type="NCBIfam" id="TIGR02152">
    <property type="entry name" value="D_ribokin_bact"/>
    <property type="match status" value="1"/>
</dbReference>
<comment type="caution">
    <text evidence="12">Lacks conserved residue(s) required for the propagation of feature annotation.</text>
</comment>
<evidence type="ECO:0000313" key="15">
    <source>
        <dbReference type="Proteomes" id="UP001179280"/>
    </source>
</evidence>
<keyword evidence="7 12" id="KW-0418">Kinase</keyword>
<comment type="activity regulation">
    <text evidence="12">Activated by a monovalent cation that binds near, but not in, the active site. The most likely occupant of the site in vivo is potassium. Ion binding induces a conformational change that may alter substrate affinity.</text>
</comment>
<feature type="binding site" evidence="12">
    <location>
        <position position="272"/>
    </location>
    <ligand>
        <name>K(+)</name>
        <dbReference type="ChEBI" id="CHEBI:29103"/>
    </ligand>
</feature>
<feature type="binding site" evidence="12">
    <location>
        <position position="274"/>
    </location>
    <ligand>
        <name>K(+)</name>
        <dbReference type="ChEBI" id="CHEBI:29103"/>
    </ligand>
</feature>
<name>A0ABS2SWL7_9BACI</name>
<keyword evidence="10 12" id="KW-0630">Potassium</keyword>
<comment type="cofactor">
    <cofactor evidence="12">
        <name>Mg(2+)</name>
        <dbReference type="ChEBI" id="CHEBI:18420"/>
    </cofactor>
    <text evidence="12">Requires a divalent cation, most likely magnesium in vivo, as an electrophilic catalyst to aid phosphoryl group transfer. It is the chelate of the metal and the nucleotide that is the actual substrate.</text>
</comment>
<evidence type="ECO:0000256" key="5">
    <source>
        <dbReference type="ARBA" id="ARBA00022723"/>
    </source>
</evidence>
<comment type="catalytic activity">
    <reaction evidence="12">
        <text>D-ribose + ATP = D-ribose 5-phosphate + ADP + H(+)</text>
        <dbReference type="Rhea" id="RHEA:13697"/>
        <dbReference type="ChEBI" id="CHEBI:15378"/>
        <dbReference type="ChEBI" id="CHEBI:30616"/>
        <dbReference type="ChEBI" id="CHEBI:47013"/>
        <dbReference type="ChEBI" id="CHEBI:78346"/>
        <dbReference type="ChEBI" id="CHEBI:456216"/>
        <dbReference type="EC" id="2.7.1.15"/>
    </reaction>
</comment>
<dbReference type="EMBL" id="JAFBCV010000010">
    <property type="protein sequence ID" value="MBM7839893.1"/>
    <property type="molecule type" value="Genomic_DNA"/>
</dbReference>
<comment type="subunit">
    <text evidence="12">Homodimer.</text>
</comment>
<dbReference type="PROSITE" id="PS00583">
    <property type="entry name" value="PFKB_KINASES_1"/>
    <property type="match status" value="1"/>
</dbReference>
<dbReference type="SUPFAM" id="SSF53613">
    <property type="entry name" value="Ribokinase-like"/>
    <property type="match status" value="1"/>
</dbReference>
<feature type="binding site" evidence="12">
    <location>
        <begin position="238"/>
        <end position="239"/>
    </location>
    <ligand>
        <name>ATP</name>
        <dbReference type="ChEBI" id="CHEBI:30616"/>
    </ligand>
</feature>
<comment type="caution">
    <text evidence="14">The sequence shown here is derived from an EMBL/GenBank/DDBJ whole genome shotgun (WGS) entry which is preliminary data.</text>
</comment>
<keyword evidence="9 12" id="KW-0460">Magnesium</keyword>
<keyword evidence="8 12" id="KW-0067">ATP-binding</keyword>
<reference evidence="14" key="1">
    <citation type="submission" date="2021-01" db="EMBL/GenBank/DDBJ databases">
        <title>Genomic Encyclopedia of Type Strains, Phase IV (KMG-IV): sequencing the most valuable type-strain genomes for metagenomic binning, comparative biology and taxonomic classification.</title>
        <authorList>
            <person name="Goeker M."/>
        </authorList>
    </citation>
    <scope>NUCLEOTIDE SEQUENCE</scope>
    <source>
        <strain evidence="14">DSM 21943</strain>
    </source>
</reference>
<proteinExistence type="inferred from homology"/>
<evidence type="ECO:0000256" key="10">
    <source>
        <dbReference type="ARBA" id="ARBA00022958"/>
    </source>
</evidence>
<dbReference type="Pfam" id="PF00294">
    <property type="entry name" value="PfkB"/>
    <property type="match status" value="1"/>
</dbReference>
<dbReference type="InterPro" id="IPR011611">
    <property type="entry name" value="PfkB_dom"/>
</dbReference>
<evidence type="ECO:0000256" key="9">
    <source>
        <dbReference type="ARBA" id="ARBA00022842"/>
    </source>
</evidence>
<dbReference type="InterPro" id="IPR029056">
    <property type="entry name" value="Ribokinase-like"/>
</dbReference>
<feature type="binding site" evidence="12">
    <location>
        <position position="263"/>
    </location>
    <ligand>
        <name>ATP</name>
        <dbReference type="ChEBI" id="CHEBI:30616"/>
    </ligand>
</feature>
<feature type="binding site" evidence="12">
    <location>
        <position position="269"/>
    </location>
    <ligand>
        <name>K(+)</name>
        <dbReference type="ChEBI" id="CHEBI:29103"/>
    </ligand>
</feature>
<feature type="binding site" evidence="12">
    <location>
        <position position="233"/>
    </location>
    <ligand>
        <name>K(+)</name>
        <dbReference type="ChEBI" id="CHEBI:29103"/>
    </ligand>
</feature>
<keyword evidence="12" id="KW-0963">Cytoplasm</keyword>
<evidence type="ECO:0000313" key="14">
    <source>
        <dbReference type="EMBL" id="MBM7839893.1"/>
    </source>
</evidence>
<gene>
    <name evidence="12" type="primary">rbsK</name>
    <name evidence="14" type="ORF">JOC54_003173</name>
</gene>
<dbReference type="Gene3D" id="3.40.1190.20">
    <property type="match status" value="1"/>
</dbReference>
<dbReference type="PROSITE" id="PS00584">
    <property type="entry name" value="PFKB_KINASES_2"/>
    <property type="match status" value="1"/>
</dbReference>
<evidence type="ECO:0000256" key="2">
    <source>
        <dbReference type="ARBA" id="ARBA00012035"/>
    </source>
</evidence>
<protein>
    <recommendedName>
        <fullName evidence="3 12">Ribokinase</fullName>
        <shortName evidence="12">RK</shortName>
        <ecNumber evidence="2 12">2.7.1.15</ecNumber>
    </recommendedName>
</protein>
<keyword evidence="4 12" id="KW-0808">Transferase</keyword>
<feature type="binding site" evidence="12">
    <location>
        <position position="185"/>
    </location>
    <ligand>
        <name>ATP</name>
        <dbReference type="ChEBI" id="CHEBI:30616"/>
    </ligand>
</feature>
<keyword evidence="11 12" id="KW-0119">Carbohydrate metabolism</keyword>
<feature type="active site" description="Proton acceptor" evidence="12">
    <location>
        <position position="239"/>
    </location>
</feature>
<evidence type="ECO:0000256" key="3">
    <source>
        <dbReference type="ARBA" id="ARBA00016943"/>
    </source>
</evidence>
<comment type="similarity">
    <text evidence="1">Belongs to the carbohydrate kinase pfkB family.</text>
</comment>
<keyword evidence="5 12" id="KW-0479">Metal-binding</keyword>
<feature type="binding site" evidence="12">
    <location>
        <begin position="207"/>
        <end position="212"/>
    </location>
    <ligand>
        <name>ATP</name>
        <dbReference type="ChEBI" id="CHEBI:30616"/>
    </ligand>
</feature>
<dbReference type="InterPro" id="IPR002173">
    <property type="entry name" value="Carboh/pur_kinase_PfkB_CS"/>
</dbReference>
<evidence type="ECO:0000256" key="6">
    <source>
        <dbReference type="ARBA" id="ARBA00022741"/>
    </source>
</evidence>